<reference evidence="2 3" key="1">
    <citation type="journal article" date="2013" name="BMC Genomics">
        <title>Genomics-driven discovery of the pneumocandin biosynthetic gene cluster in the fungus Glarea lozoyensis.</title>
        <authorList>
            <person name="Chen L."/>
            <person name="Yue Q."/>
            <person name="Zhang X."/>
            <person name="Xiang M."/>
            <person name="Wang C."/>
            <person name="Li S."/>
            <person name="Che Y."/>
            <person name="Ortiz-Lopez F.J."/>
            <person name="Bills G.F."/>
            <person name="Liu X."/>
            <person name="An Z."/>
        </authorList>
    </citation>
    <scope>NUCLEOTIDE SEQUENCE [LARGE SCALE GENOMIC DNA]</scope>
    <source>
        <strain evidence="3">ATCC 20868 / MF5171</strain>
    </source>
</reference>
<dbReference type="OrthoDB" id="276388at2759"/>
<sequence length="748" mass="82435">MAFRPSHYQIDEEEPPPPYSETDFLDDYYFEEPAPVRPPLPPRCDSQTPPIQSGSSQFKVPRKPLRSYKSSPEVNLWAQNHGHRDGRPNERMGQEWPIHNGRQMAPIHSSREYQRQGYNNAMIVPPLPPRPKIYRKEVVQVRTREIQQHSQFQNQPSDDMFRRNTEKLGMEEQVYENVDASAETLVLSPTASSTSVVSSFSKLSVKTLVNRAQTLPITAGTDGSSPGTPNTKEVNFASRAFKQTADRIDNFVPHPVESNKHFSVIQHSSGIVRYNGTKTELAISIFAAKPLPENRTIWLQMRGWSGEAGMKAKAFFGSNGNWLEVTPNLRLEASSLSPQKEDKYQKSIAKFRKRSLGKERQKHILRETAIIRIPAVVEDGYYQFVICAGEKKKVLCTSPTFRFFSLSMNAHCLRGASLLSMPLEVGTMAVQTSIKTAAGTAYAAIAVTEKLQKVTTNKKVKAVMSSVTKMAESRAAKTSLAVMEKGAAMAAEAAGDTTAMVLGESVIVVGGVEISLQNGPGKLYPIHLTARTQTPYILQPEEYPDPQFAMTLSDVSNFAPNIIGSYFGWARFSPPKKSEESVDSTWQSIILHALPPTSAQLQRATISSANKLFFSLQLLSEIDTSIPPLSSVEIELMGYLRAPPPVSYGAAPIPIPGAIPELNYVDFDDRAMAMMVLDEMAWSPEAAAALRRGEKLQGFAKFVGGVSDVKGVALGQLGKVSLSSVGIRSPGDEEKEKGMFVSGFFVVR</sequence>
<evidence type="ECO:0000313" key="3">
    <source>
        <dbReference type="Proteomes" id="UP000016922"/>
    </source>
</evidence>
<keyword evidence="3" id="KW-1185">Reference proteome</keyword>
<organism evidence="2 3">
    <name type="scientific">Glarea lozoyensis (strain ATCC 20868 / MF5171)</name>
    <dbReference type="NCBI Taxonomy" id="1116229"/>
    <lineage>
        <taxon>Eukaryota</taxon>
        <taxon>Fungi</taxon>
        <taxon>Dikarya</taxon>
        <taxon>Ascomycota</taxon>
        <taxon>Pezizomycotina</taxon>
        <taxon>Leotiomycetes</taxon>
        <taxon>Helotiales</taxon>
        <taxon>Helotiaceae</taxon>
        <taxon>Glarea</taxon>
    </lineage>
</organism>
<dbReference type="EMBL" id="KE145372">
    <property type="protein sequence ID" value="EPE24919.1"/>
    <property type="molecule type" value="Genomic_DNA"/>
</dbReference>
<proteinExistence type="predicted"/>
<feature type="compositionally biased region" description="Polar residues" evidence="1">
    <location>
        <begin position="45"/>
        <end position="58"/>
    </location>
</feature>
<dbReference type="eggNOG" id="KOG3110">
    <property type="taxonomic scope" value="Eukaryota"/>
</dbReference>
<evidence type="ECO:0000256" key="1">
    <source>
        <dbReference type="SAM" id="MobiDB-lite"/>
    </source>
</evidence>
<dbReference type="GeneID" id="19470541"/>
<protein>
    <submittedName>
        <fullName evidence="2">LipA and NB-ARC protein</fullName>
    </submittedName>
</protein>
<evidence type="ECO:0000313" key="2">
    <source>
        <dbReference type="EMBL" id="EPE24919.1"/>
    </source>
</evidence>
<feature type="region of interest" description="Disordered" evidence="1">
    <location>
        <begin position="1"/>
        <end position="62"/>
    </location>
</feature>
<dbReference type="RefSeq" id="XP_008087834.1">
    <property type="nucleotide sequence ID" value="XM_008089643.1"/>
</dbReference>
<accession>S3CI28</accession>
<name>S3CI28_GLAL2</name>
<dbReference type="Proteomes" id="UP000016922">
    <property type="component" value="Unassembled WGS sequence"/>
</dbReference>
<dbReference type="STRING" id="1116229.S3CI28"/>
<dbReference type="AlphaFoldDB" id="S3CI28"/>
<gene>
    <name evidence="2" type="ORF">GLAREA_11500</name>
</gene>
<dbReference type="HOGENOM" id="CLU_371732_0_0_1"/>
<dbReference type="KEGG" id="glz:GLAREA_11500"/>